<organism evidence="2 3">
    <name type="scientific">Dothistroma septosporum (strain NZE10 / CBS 128990)</name>
    <name type="common">Red band needle blight fungus</name>
    <name type="synonym">Mycosphaerella pini</name>
    <dbReference type="NCBI Taxonomy" id="675120"/>
    <lineage>
        <taxon>Eukaryota</taxon>
        <taxon>Fungi</taxon>
        <taxon>Dikarya</taxon>
        <taxon>Ascomycota</taxon>
        <taxon>Pezizomycotina</taxon>
        <taxon>Dothideomycetes</taxon>
        <taxon>Dothideomycetidae</taxon>
        <taxon>Mycosphaerellales</taxon>
        <taxon>Mycosphaerellaceae</taxon>
        <taxon>Dothistroma</taxon>
    </lineage>
</organism>
<reference evidence="2 3" key="2">
    <citation type="journal article" date="2012" name="PLoS Pathog.">
        <title>Diverse lifestyles and strategies of plant pathogenesis encoded in the genomes of eighteen Dothideomycetes fungi.</title>
        <authorList>
            <person name="Ohm R.A."/>
            <person name="Feau N."/>
            <person name="Henrissat B."/>
            <person name="Schoch C.L."/>
            <person name="Horwitz B.A."/>
            <person name="Barry K.W."/>
            <person name="Condon B.J."/>
            <person name="Copeland A.C."/>
            <person name="Dhillon B."/>
            <person name="Glaser F."/>
            <person name="Hesse C.N."/>
            <person name="Kosti I."/>
            <person name="LaButti K."/>
            <person name="Lindquist E.A."/>
            <person name="Lucas S."/>
            <person name="Salamov A.A."/>
            <person name="Bradshaw R.E."/>
            <person name="Ciuffetti L."/>
            <person name="Hamelin R.C."/>
            <person name="Kema G.H.J."/>
            <person name="Lawrence C."/>
            <person name="Scott J.A."/>
            <person name="Spatafora J.W."/>
            <person name="Turgeon B.G."/>
            <person name="de Wit P.J.G.M."/>
            <person name="Zhong S."/>
            <person name="Goodwin S.B."/>
            <person name="Grigoriev I.V."/>
        </authorList>
    </citation>
    <scope>NUCLEOTIDE SEQUENCE [LARGE SCALE GENOMIC DNA]</scope>
    <source>
        <strain evidence="3">NZE10 / CBS 128990</strain>
    </source>
</reference>
<protein>
    <submittedName>
        <fullName evidence="2">Uncharacterized protein</fullName>
    </submittedName>
</protein>
<accession>M2YJU9</accession>
<gene>
    <name evidence="2" type="ORF">DOTSEDRAFT_38411</name>
</gene>
<keyword evidence="3" id="KW-1185">Reference proteome</keyword>
<evidence type="ECO:0000313" key="2">
    <source>
        <dbReference type="EMBL" id="EME39175.1"/>
    </source>
</evidence>
<sequence length="452" mass="49868">MGNTICVPLDLTALAWSLACAENKPDLAHLVTITQLDYIGLQAQNSLPSGTNEEPSWCLRSLSLPRLYDPPRVVHTDIRKQMTMMSGLKDNQIRISRSETYQADDWLSEGCILVRSHQAVGKLPDQSRIVESNILRNIGGIEKPVDPDVDCVPCVTGNGFDPGRAPAPTDPNPFQMQSGVFLGRRSHSLSMILSAHHHRRKAGIQEALRRHNVFSFIDHFACTAGDGDDQHLDTATVSYFVLGWHPNSKDSPLPNSGALLNDRLRNLFLELKAMHDEAKDFTDCVASALGSDQAFDVPCHGAMYEIKYDVGGKPIKSRDDAAAENLSGSTNVEPVSVETTALDGILTFLQAHNDENDVFGKDAQKFADDVVDLAALLYAADDTYDSRVRAHLLCTNNFVQNVRGGEWHFDRKSGSNSPPATPDHNQKILPDVLNERQTKFDASSQKLSDLRW</sequence>
<dbReference type="HOGENOM" id="CLU_605537_0_0_1"/>
<feature type="chain" id="PRO_5004029919" evidence="1">
    <location>
        <begin position="22"/>
        <end position="452"/>
    </location>
</feature>
<dbReference type="Proteomes" id="UP000016933">
    <property type="component" value="Unassembled WGS sequence"/>
</dbReference>
<dbReference type="EMBL" id="KB446545">
    <property type="protein sequence ID" value="EME39175.1"/>
    <property type="molecule type" value="Genomic_DNA"/>
</dbReference>
<feature type="signal peptide" evidence="1">
    <location>
        <begin position="1"/>
        <end position="21"/>
    </location>
</feature>
<evidence type="ECO:0000313" key="3">
    <source>
        <dbReference type="Proteomes" id="UP000016933"/>
    </source>
</evidence>
<dbReference type="OrthoDB" id="2992173at2759"/>
<dbReference type="AlphaFoldDB" id="M2YJU9"/>
<keyword evidence="1" id="KW-0732">Signal</keyword>
<evidence type="ECO:0000256" key="1">
    <source>
        <dbReference type="SAM" id="SignalP"/>
    </source>
</evidence>
<proteinExistence type="predicted"/>
<dbReference type="eggNOG" id="ENOG502QSYK">
    <property type="taxonomic scope" value="Eukaryota"/>
</dbReference>
<name>M2YJU9_DOTSN</name>
<reference evidence="3" key="1">
    <citation type="journal article" date="2012" name="PLoS Genet.">
        <title>The genomes of the fungal plant pathogens Cladosporium fulvum and Dothistroma septosporum reveal adaptation to different hosts and lifestyles but also signatures of common ancestry.</title>
        <authorList>
            <person name="de Wit P.J.G.M."/>
            <person name="van der Burgt A."/>
            <person name="Oekmen B."/>
            <person name="Stergiopoulos I."/>
            <person name="Abd-Elsalam K.A."/>
            <person name="Aerts A.L."/>
            <person name="Bahkali A.H."/>
            <person name="Beenen H.G."/>
            <person name="Chettri P."/>
            <person name="Cox M.P."/>
            <person name="Datema E."/>
            <person name="de Vries R.P."/>
            <person name="Dhillon B."/>
            <person name="Ganley A.R."/>
            <person name="Griffiths S.A."/>
            <person name="Guo Y."/>
            <person name="Hamelin R.C."/>
            <person name="Henrissat B."/>
            <person name="Kabir M.S."/>
            <person name="Jashni M.K."/>
            <person name="Kema G."/>
            <person name="Klaubauf S."/>
            <person name="Lapidus A."/>
            <person name="Levasseur A."/>
            <person name="Lindquist E."/>
            <person name="Mehrabi R."/>
            <person name="Ohm R.A."/>
            <person name="Owen T.J."/>
            <person name="Salamov A."/>
            <person name="Schwelm A."/>
            <person name="Schijlen E."/>
            <person name="Sun H."/>
            <person name="van den Burg H.A."/>
            <person name="van Ham R.C.H.J."/>
            <person name="Zhang S."/>
            <person name="Goodwin S.B."/>
            <person name="Grigoriev I.V."/>
            <person name="Collemare J."/>
            <person name="Bradshaw R.E."/>
        </authorList>
    </citation>
    <scope>NUCLEOTIDE SEQUENCE [LARGE SCALE GENOMIC DNA]</scope>
    <source>
        <strain evidence="3">NZE10 / CBS 128990</strain>
    </source>
</reference>